<feature type="domain" description="Stage IV sporulation protein A ATPase" evidence="2">
    <location>
        <begin position="1"/>
        <end position="237"/>
    </location>
</feature>
<organism evidence="5 6">
    <name type="scientific">Oceanirhabdus seepicola</name>
    <dbReference type="NCBI Taxonomy" id="2828781"/>
    <lineage>
        <taxon>Bacteria</taxon>
        <taxon>Bacillati</taxon>
        <taxon>Bacillota</taxon>
        <taxon>Clostridia</taxon>
        <taxon>Eubacteriales</taxon>
        <taxon>Clostridiaceae</taxon>
        <taxon>Oceanirhabdus</taxon>
    </lineage>
</organism>
<dbReference type="GO" id="GO:0005737">
    <property type="term" value="C:cytoplasm"/>
    <property type="evidence" value="ECO:0007669"/>
    <property type="project" value="UniProtKB-SubCell"/>
</dbReference>
<name>A0A9J6P535_9CLOT</name>
<dbReference type="Pfam" id="PF09547">
    <property type="entry name" value="SpoIVA_ATPase"/>
    <property type="match status" value="1"/>
</dbReference>
<gene>
    <name evidence="5" type="primary">spoIVA</name>
    <name evidence="5" type="ORF">KDK92_14310</name>
</gene>
<reference evidence="5" key="1">
    <citation type="journal article" date="2021" name="mSystems">
        <title>Bacteria and Archaea Synergistically Convert Glycine Betaine to Biogenic Methane in the Formosa Cold Seep of the South China Sea.</title>
        <authorList>
            <person name="Li L."/>
            <person name="Zhang W."/>
            <person name="Zhang S."/>
            <person name="Song L."/>
            <person name="Sun Q."/>
            <person name="Zhang H."/>
            <person name="Xiang H."/>
            <person name="Dong X."/>
        </authorList>
    </citation>
    <scope>NUCLEOTIDE SEQUENCE</scope>
    <source>
        <strain evidence="5">ZWT</strain>
    </source>
</reference>
<keyword evidence="1" id="KW-0963">Cytoplasm</keyword>
<evidence type="ECO:0000259" key="4">
    <source>
        <dbReference type="Pfam" id="PF20439"/>
    </source>
</evidence>
<dbReference type="GO" id="GO:0005524">
    <property type="term" value="F:ATP binding"/>
    <property type="evidence" value="ECO:0007669"/>
    <property type="project" value="UniProtKB-KW"/>
</dbReference>
<dbReference type="InterPro" id="IPR046842">
    <property type="entry name" value="SpoIVA_ATPase"/>
</dbReference>
<dbReference type="InterPro" id="IPR046841">
    <property type="entry name" value="SpoIVA_middle"/>
</dbReference>
<keyword evidence="1" id="KW-0749">Sporulation</keyword>
<dbReference type="RefSeq" id="WP_250860012.1">
    <property type="nucleotide sequence ID" value="NZ_JAGSOJ010000003.1"/>
</dbReference>
<dbReference type="EC" id="3.6.1.-" evidence="1"/>
<accession>A0A9J6P535</accession>
<dbReference type="SUPFAM" id="SSF52540">
    <property type="entry name" value="P-loop containing nucleoside triphosphate hydrolases"/>
    <property type="match status" value="1"/>
</dbReference>
<dbReference type="CDD" id="cd00882">
    <property type="entry name" value="Ras_like_GTPase"/>
    <property type="match status" value="1"/>
</dbReference>
<dbReference type="NCBIfam" id="TIGR02836">
    <property type="entry name" value="spore_IV_A"/>
    <property type="match status" value="1"/>
</dbReference>
<dbReference type="GO" id="GO:0016887">
    <property type="term" value="F:ATP hydrolysis activity"/>
    <property type="evidence" value="ECO:0007669"/>
    <property type="project" value="InterPro"/>
</dbReference>
<keyword evidence="1" id="KW-0547">Nucleotide-binding</keyword>
<comment type="catalytic activity">
    <reaction evidence="1">
        <text>ATP + H2O = ADP + phosphate + H(+)</text>
        <dbReference type="Rhea" id="RHEA:13065"/>
        <dbReference type="ChEBI" id="CHEBI:15377"/>
        <dbReference type="ChEBI" id="CHEBI:15378"/>
        <dbReference type="ChEBI" id="CHEBI:30616"/>
        <dbReference type="ChEBI" id="CHEBI:43474"/>
        <dbReference type="ChEBI" id="CHEBI:456216"/>
    </reaction>
</comment>
<evidence type="ECO:0000313" key="5">
    <source>
        <dbReference type="EMBL" id="MCM1990901.1"/>
    </source>
</evidence>
<evidence type="ECO:0000256" key="1">
    <source>
        <dbReference type="PIRNR" id="PIRNR007466"/>
    </source>
</evidence>
<sequence length="494" mass="56052">MENFDIYKDIAERTQGDIYVGVVGPVRTGKSTFIKRFMDLMVIPNIQNVHKAERAKDELPQSASGKMIHTTEPKFVPNEAIDISIANEIKLKVRMVDCVGYIVKNALGYLEGNKPKMVHTPWYDYEIPFEEAAEIGTKKVINEHSTIGVLMTTDGSVTGIHRDEYLEAEERVVNELKAINKPFIIILNSREPDSPETQDLRKEMEATYNIPVEAMDVMNMGEAQIKDIFEKILKEFPIKEISINIPEWIDMLEPDNWMKMKFVNIVKGMAGDILKVRDVRSNLENANSMESDVMEAFVIDEINMGEGTAVVDIKPKKGLFYSLLGDMTGHEIKCDYDLFTLLKDFHKAKVKFDKVAEALKSAEETGYGMVPPQLCEMKLENPEQYRQGNRFGVKLKASAPSLHMIKADIQTEIAPLIGSEKESEDMLKSMLEKIDDEPDTIWKSNMFGKSLEVLVKEGLQKKLFKMPEDVQFKIQKTLEKIINEGNGGLICIIL</sequence>
<evidence type="ECO:0000259" key="2">
    <source>
        <dbReference type="Pfam" id="PF09547"/>
    </source>
</evidence>
<dbReference type="Proteomes" id="UP001056429">
    <property type="component" value="Unassembled WGS sequence"/>
</dbReference>
<feature type="domain" description="Stage IV sporulation protein A middle" evidence="3">
    <location>
        <begin position="238"/>
        <end position="418"/>
    </location>
</feature>
<evidence type="ECO:0000313" key="6">
    <source>
        <dbReference type="Proteomes" id="UP001056429"/>
    </source>
</evidence>
<keyword evidence="1" id="KW-0067">ATP-binding</keyword>
<comment type="subcellular location">
    <subcellularLocation>
        <location evidence="1">Cytoplasm</location>
    </subcellularLocation>
</comment>
<dbReference type="GO" id="GO:0030435">
    <property type="term" value="P:sporulation resulting in formation of a cellular spore"/>
    <property type="evidence" value="ECO:0007669"/>
    <property type="project" value="UniProtKB-KW"/>
</dbReference>
<dbReference type="InterPro" id="IPR014201">
    <property type="entry name" value="Spore_IV_A"/>
</dbReference>
<feature type="domain" description="Sporulation stage IV protein A C-terminal" evidence="4">
    <location>
        <begin position="419"/>
        <end position="494"/>
    </location>
</feature>
<dbReference type="InterPro" id="IPR027417">
    <property type="entry name" value="P-loop_NTPase"/>
</dbReference>
<dbReference type="Pfam" id="PF20439">
    <property type="entry name" value="SpoIVA_C"/>
    <property type="match status" value="1"/>
</dbReference>
<comment type="function">
    <text evidence="1">ATPase. Has a role at an early stage in the morphogenesis of the spore coat.</text>
</comment>
<dbReference type="Pfam" id="PF20438">
    <property type="entry name" value="SpoIVA_middle"/>
    <property type="match status" value="1"/>
</dbReference>
<comment type="caution">
    <text evidence="5">The sequence shown here is derived from an EMBL/GenBank/DDBJ whole genome shotgun (WGS) entry which is preliminary data.</text>
</comment>
<reference evidence="5" key="2">
    <citation type="submission" date="2021-04" db="EMBL/GenBank/DDBJ databases">
        <authorList>
            <person name="Dong X."/>
        </authorList>
    </citation>
    <scope>NUCLEOTIDE SEQUENCE</scope>
    <source>
        <strain evidence="5">ZWT</strain>
    </source>
</reference>
<keyword evidence="6" id="KW-1185">Reference proteome</keyword>
<keyword evidence="1" id="KW-0378">Hydrolase</keyword>
<dbReference type="AlphaFoldDB" id="A0A9J6P535"/>
<dbReference type="Gene3D" id="3.40.50.300">
    <property type="entry name" value="P-loop containing nucleotide triphosphate hydrolases"/>
    <property type="match status" value="1"/>
</dbReference>
<dbReference type="InterPro" id="IPR046840">
    <property type="entry name" value="SpoIVA_C"/>
</dbReference>
<protein>
    <recommendedName>
        <fullName evidence="1">Stage IV sporulation protein A</fullName>
        <ecNumber evidence="1">3.6.1.-</ecNumber>
    </recommendedName>
    <alternativeName>
        <fullName evidence="1">Coat morphogenetic protein SpoIVA</fullName>
    </alternativeName>
</protein>
<proteinExistence type="predicted"/>
<dbReference type="EMBL" id="JAGSOJ010000003">
    <property type="protein sequence ID" value="MCM1990901.1"/>
    <property type="molecule type" value="Genomic_DNA"/>
</dbReference>
<evidence type="ECO:0000259" key="3">
    <source>
        <dbReference type="Pfam" id="PF20438"/>
    </source>
</evidence>
<dbReference type="PIRSF" id="PIRSF007466">
    <property type="entry name" value="SpoIVA"/>
    <property type="match status" value="1"/>
</dbReference>